<dbReference type="Gene3D" id="3.15.10.40">
    <property type="entry name" value="Uncharacterised protein PF07273, DUF1439"/>
    <property type="match status" value="1"/>
</dbReference>
<dbReference type="Pfam" id="PF07273">
    <property type="entry name" value="DUF1439"/>
    <property type="match status" value="1"/>
</dbReference>
<dbReference type="KEGG" id="cpau:EHF44_22320"/>
<name>A0A3G8H6Y8_9BURK</name>
<dbReference type="OrthoDB" id="8535650at2"/>
<feature type="chain" id="PRO_5018068473" evidence="1">
    <location>
        <begin position="35"/>
        <end position="196"/>
    </location>
</feature>
<protein>
    <submittedName>
        <fullName evidence="2">DUF1439 domain-containing protein</fullName>
    </submittedName>
</protein>
<accession>A0A3G8H6Y8</accession>
<evidence type="ECO:0000313" key="2">
    <source>
        <dbReference type="EMBL" id="AZG16148.1"/>
    </source>
</evidence>
<keyword evidence="1" id="KW-0732">Signal</keyword>
<proteinExistence type="predicted"/>
<sequence>MPVTPPRLRTRRTRRTRHALAAALAFATIGAVHAGYNVWTGEYTFSKAELQRAVDQRFPTTLRYGELVSVQLSHPRLVLDGATNRVTTQMDAAVTNTILPSPPVNGTMSLNSGVKYDATQRAVLLDNPTVQDVQVQGMSQYTQQLKAIGAVVAEQLLKDYPLHTFKPEELRFNGREVQPGAITVTPDGISVKLDLK</sequence>
<gene>
    <name evidence="2" type="ORF">EHF44_22320</name>
</gene>
<dbReference type="EMBL" id="CP033970">
    <property type="protein sequence ID" value="AZG16148.1"/>
    <property type="molecule type" value="Genomic_DNA"/>
</dbReference>
<evidence type="ECO:0000256" key="1">
    <source>
        <dbReference type="SAM" id="SignalP"/>
    </source>
</evidence>
<feature type="signal peptide" evidence="1">
    <location>
        <begin position="1"/>
        <end position="34"/>
    </location>
</feature>
<reference evidence="3" key="1">
    <citation type="submission" date="2018-11" db="EMBL/GenBank/DDBJ databases">
        <title>FDA dAtabase for Regulatory Grade micrObial Sequences (FDA-ARGOS): Supporting development and validation of Infectious Disease Dx tests.</title>
        <authorList>
            <person name="Goldberg B."/>
            <person name="Campos J."/>
            <person name="Tallon L."/>
            <person name="Sadzewicz L."/>
            <person name="Zhao X."/>
            <person name="Vavikolanu K."/>
            <person name="Mehta A."/>
            <person name="Aluvathingal J."/>
            <person name="Nadendla S."/>
            <person name="Geyer C."/>
            <person name="Nandy P."/>
            <person name="Yan Y."/>
            <person name="Sichtig H."/>
        </authorList>
    </citation>
    <scope>NUCLEOTIDE SEQUENCE [LARGE SCALE GENOMIC DNA]</scope>
    <source>
        <strain evidence="3">FDAARGOS_614</strain>
    </source>
</reference>
<dbReference type="AlphaFoldDB" id="A0A3G8H6Y8"/>
<evidence type="ECO:0000313" key="3">
    <source>
        <dbReference type="Proteomes" id="UP000270411"/>
    </source>
</evidence>
<organism evidence="2 3">
    <name type="scientific">Cupriavidus pauculus</name>
    <dbReference type="NCBI Taxonomy" id="82633"/>
    <lineage>
        <taxon>Bacteria</taxon>
        <taxon>Pseudomonadati</taxon>
        <taxon>Pseudomonadota</taxon>
        <taxon>Betaproteobacteria</taxon>
        <taxon>Burkholderiales</taxon>
        <taxon>Burkholderiaceae</taxon>
        <taxon>Cupriavidus</taxon>
    </lineage>
</organism>
<dbReference type="Proteomes" id="UP000270411">
    <property type="component" value="Chromosome 2"/>
</dbReference>
<dbReference type="InterPro" id="IPR010835">
    <property type="entry name" value="DUF1439"/>
</dbReference>